<dbReference type="EMBL" id="CP029543">
    <property type="protein sequence ID" value="AWV47352.1"/>
    <property type="molecule type" value="Genomic_DNA"/>
</dbReference>
<evidence type="ECO:0000313" key="2">
    <source>
        <dbReference type="EMBL" id="AWV47352.1"/>
    </source>
</evidence>
<name>A0AAD0KRJ7_MYCLR</name>
<accession>A0AAD0KRJ7</accession>
<evidence type="ECO:0000313" key="3">
    <source>
        <dbReference type="Proteomes" id="UP000249682"/>
    </source>
</evidence>
<reference evidence="2 3" key="1">
    <citation type="submission" date="2018-05" db="EMBL/GenBank/DDBJ databases">
        <title>Evolution of small genomes with special reference to Mycobacterium leprae.</title>
        <authorList>
            <person name="Mohanty P.S."/>
            <person name="Bansal A.K."/>
            <person name="Gupta U.D."/>
            <person name="Naaz F."/>
            <person name="Dwivedi V.D."/>
            <person name="Singh H."/>
            <person name="Gupta G."/>
            <person name="Sharma S."/>
            <person name="Arora M."/>
        </authorList>
    </citation>
    <scope>NUCLEOTIDE SEQUENCE [LARGE SCALE GENOMIC DNA]</scope>
    <source>
        <strain evidence="2 3">MRHRU-235-G</strain>
    </source>
</reference>
<evidence type="ECO:0000259" key="1">
    <source>
        <dbReference type="Pfam" id="PF02720"/>
    </source>
</evidence>
<proteinExistence type="predicted"/>
<sequence length="92" mass="9805">MRSRSSPTPKSLGGILPTALASRLHITGDGANRRVAEAADLGERHTLTGQPLPPLLTATATAQSDKCIDTDHMQVISNFFCRPPSSVDIETH</sequence>
<organism evidence="2 3">
    <name type="scientific">Mycobacterium leprae</name>
    <dbReference type="NCBI Taxonomy" id="1769"/>
    <lineage>
        <taxon>Bacteria</taxon>
        <taxon>Bacillati</taxon>
        <taxon>Actinomycetota</taxon>
        <taxon>Actinomycetes</taxon>
        <taxon>Mycobacteriales</taxon>
        <taxon>Mycobacteriaceae</taxon>
        <taxon>Mycobacterium</taxon>
    </lineage>
</organism>
<protein>
    <submittedName>
        <fullName evidence="2">DUF222 domain-containing protein</fullName>
    </submittedName>
</protein>
<feature type="domain" description="DUF222" evidence="1">
    <location>
        <begin position="9"/>
        <end position="91"/>
    </location>
</feature>
<dbReference type="AlphaFoldDB" id="A0AAD0KRJ7"/>
<dbReference type="Pfam" id="PF02720">
    <property type="entry name" value="DUF222"/>
    <property type="match status" value="1"/>
</dbReference>
<dbReference type="Proteomes" id="UP000249682">
    <property type="component" value="Chromosome"/>
</dbReference>
<gene>
    <name evidence="2" type="ORF">DIJ64_02390</name>
</gene>
<dbReference type="InterPro" id="IPR003870">
    <property type="entry name" value="DUF222"/>
</dbReference>